<evidence type="ECO:0000313" key="2">
    <source>
        <dbReference type="Proteomes" id="UP001497516"/>
    </source>
</evidence>
<sequence>MTSLHYQLEVKCEQGSDDIDAILDHEATLSIIGMSPNKYVKLDAEAAKALLIKKCSRMFAGELYIGSSDLRNRTAPAKPHIRVSTLWHTSRIDK</sequence>
<dbReference type="EMBL" id="OZ034820">
    <property type="protein sequence ID" value="CAL1402846.1"/>
    <property type="molecule type" value="Genomic_DNA"/>
</dbReference>
<dbReference type="AlphaFoldDB" id="A0AAV2FWW5"/>
<proteinExistence type="predicted"/>
<evidence type="ECO:0000313" key="1">
    <source>
        <dbReference type="EMBL" id="CAL1402846.1"/>
    </source>
</evidence>
<organism evidence="1 2">
    <name type="scientific">Linum trigynum</name>
    <dbReference type="NCBI Taxonomy" id="586398"/>
    <lineage>
        <taxon>Eukaryota</taxon>
        <taxon>Viridiplantae</taxon>
        <taxon>Streptophyta</taxon>
        <taxon>Embryophyta</taxon>
        <taxon>Tracheophyta</taxon>
        <taxon>Spermatophyta</taxon>
        <taxon>Magnoliopsida</taxon>
        <taxon>eudicotyledons</taxon>
        <taxon>Gunneridae</taxon>
        <taxon>Pentapetalae</taxon>
        <taxon>rosids</taxon>
        <taxon>fabids</taxon>
        <taxon>Malpighiales</taxon>
        <taxon>Linaceae</taxon>
        <taxon>Linum</taxon>
    </lineage>
</organism>
<name>A0AAV2FWW5_9ROSI</name>
<dbReference type="Proteomes" id="UP001497516">
    <property type="component" value="Chromosome 7"/>
</dbReference>
<accession>A0AAV2FWW5</accession>
<gene>
    <name evidence="1" type="ORF">LTRI10_LOCUS42818</name>
</gene>
<protein>
    <submittedName>
        <fullName evidence="1">Uncharacterized protein</fullName>
    </submittedName>
</protein>
<reference evidence="1 2" key="1">
    <citation type="submission" date="2024-04" db="EMBL/GenBank/DDBJ databases">
        <authorList>
            <person name="Fracassetti M."/>
        </authorList>
    </citation>
    <scope>NUCLEOTIDE SEQUENCE [LARGE SCALE GENOMIC DNA]</scope>
</reference>
<keyword evidence="2" id="KW-1185">Reference proteome</keyword>